<dbReference type="InterPro" id="IPR034182">
    <property type="entry name" value="Kexin/furin"/>
</dbReference>
<proteinExistence type="inferred from homology"/>
<evidence type="ECO:0000256" key="1">
    <source>
        <dbReference type="ARBA" id="ARBA00005325"/>
    </source>
</evidence>
<comment type="similarity">
    <text evidence="1">Belongs to the peptidase S8 family. Furin subfamily.</text>
</comment>
<name>A0ABD3WFG1_SINWO</name>
<dbReference type="InterPro" id="IPR023828">
    <property type="entry name" value="Peptidase_S8_Ser-AS"/>
</dbReference>
<dbReference type="InterPro" id="IPR022398">
    <property type="entry name" value="Peptidase_S8_His-AS"/>
</dbReference>
<evidence type="ECO:0000259" key="7">
    <source>
        <dbReference type="Pfam" id="PF00082"/>
    </source>
</evidence>
<keyword evidence="9" id="KW-1185">Reference proteome</keyword>
<protein>
    <recommendedName>
        <fullName evidence="7">Peptidase S8/S53 domain-containing protein</fullName>
    </recommendedName>
</protein>
<feature type="active site" description="Charge relay system" evidence="5 6">
    <location>
        <position position="151"/>
    </location>
</feature>
<evidence type="ECO:0000256" key="5">
    <source>
        <dbReference type="PIRSR" id="PIRSR615500-1"/>
    </source>
</evidence>
<dbReference type="Gene3D" id="3.40.50.200">
    <property type="entry name" value="Peptidase S8/S53 domain"/>
    <property type="match status" value="1"/>
</dbReference>
<keyword evidence="3 6" id="KW-0378">Hydrolase</keyword>
<dbReference type="GO" id="GO:0006508">
    <property type="term" value="P:proteolysis"/>
    <property type="evidence" value="ECO:0007669"/>
    <property type="project" value="UniProtKB-KW"/>
</dbReference>
<dbReference type="InterPro" id="IPR000209">
    <property type="entry name" value="Peptidase_S8/S53_dom"/>
</dbReference>
<evidence type="ECO:0000313" key="9">
    <source>
        <dbReference type="Proteomes" id="UP001634394"/>
    </source>
</evidence>
<dbReference type="InterPro" id="IPR023827">
    <property type="entry name" value="Peptidase_S8_Asp-AS"/>
</dbReference>
<dbReference type="InterPro" id="IPR015500">
    <property type="entry name" value="Peptidase_S8_subtilisin-rel"/>
</dbReference>
<organism evidence="8 9">
    <name type="scientific">Sinanodonta woodiana</name>
    <name type="common">Chinese pond mussel</name>
    <name type="synonym">Anodonta woodiana</name>
    <dbReference type="NCBI Taxonomy" id="1069815"/>
    <lineage>
        <taxon>Eukaryota</taxon>
        <taxon>Metazoa</taxon>
        <taxon>Spiralia</taxon>
        <taxon>Lophotrochozoa</taxon>
        <taxon>Mollusca</taxon>
        <taxon>Bivalvia</taxon>
        <taxon>Autobranchia</taxon>
        <taxon>Heteroconchia</taxon>
        <taxon>Palaeoheterodonta</taxon>
        <taxon>Unionida</taxon>
        <taxon>Unionoidea</taxon>
        <taxon>Unionidae</taxon>
        <taxon>Unioninae</taxon>
        <taxon>Sinanodonta</taxon>
    </lineage>
</organism>
<dbReference type="Proteomes" id="UP001634394">
    <property type="component" value="Unassembled WGS sequence"/>
</dbReference>
<keyword evidence="2 6" id="KW-0645">Protease</keyword>
<dbReference type="PROSITE" id="PS00137">
    <property type="entry name" value="SUBTILASE_HIS"/>
    <property type="match status" value="1"/>
</dbReference>
<evidence type="ECO:0000256" key="4">
    <source>
        <dbReference type="ARBA" id="ARBA00022825"/>
    </source>
</evidence>
<sequence length="427" mass="46526">MITCFYSAEDPYVSLNTTEETLENGNLVEGTSGYRNTVNVKFAKVESRSKAKLKIIDGVELVEEQIYEKRVLKSLDAYWVDMWAVNGDVVPSMKVLEAWNLGYSGRGIYIAVVDSGIDIYHEDLRVNMRSSYHYDFVSDDGDPSPVGSVTHGTNCAGLVGAEKDNNQCIAGIAYNANLVGIRLISILGTTDVMDGTALSHEQSTIDIYTNSWGSEDGHGFNSIRTYTYAAIEQGIRTGRNGKGNIYVFAAGNGGLDDNCNGDAFTRSRYIITISSINSDGVSATYAEVCTPALAVAYGGGGGTNKYLYSTSPMDLCTGRHGGTSFSAPQAAAIIALTLEANPQLTWRDVQHLIVRTSKKHDLLGRKYNWQINGANLSVHPVLGFGLMDAEAMVKTAQTWRNVPIQCTYTSLTQNPHRDLKDVALRLF</sequence>
<evidence type="ECO:0000256" key="2">
    <source>
        <dbReference type="ARBA" id="ARBA00022670"/>
    </source>
</evidence>
<accession>A0ABD3WFG1</accession>
<feature type="active site" description="Charge relay system" evidence="5 6">
    <location>
        <position position="114"/>
    </location>
</feature>
<keyword evidence="4 6" id="KW-0720">Serine protease</keyword>
<feature type="active site" description="Charge relay system" evidence="5 6">
    <location>
        <position position="324"/>
    </location>
</feature>
<dbReference type="PRINTS" id="PR00723">
    <property type="entry name" value="SUBTILISIN"/>
</dbReference>
<dbReference type="PROSITE" id="PS51892">
    <property type="entry name" value="SUBTILASE"/>
    <property type="match status" value="1"/>
</dbReference>
<gene>
    <name evidence="8" type="ORF">ACJMK2_040244</name>
</gene>
<feature type="domain" description="Peptidase S8/S53" evidence="7">
    <location>
        <begin position="105"/>
        <end position="359"/>
    </location>
</feature>
<dbReference type="Pfam" id="PF00082">
    <property type="entry name" value="Peptidase_S8"/>
    <property type="match status" value="1"/>
</dbReference>
<evidence type="ECO:0000256" key="3">
    <source>
        <dbReference type="ARBA" id="ARBA00022801"/>
    </source>
</evidence>
<dbReference type="EMBL" id="JBJQND010000007">
    <property type="protein sequence ID" value="KAL3872311.1"/>
    <property type="molecule type" value="Genomic_DNA"/>
</dbReference>
<dbReference type="CDD" id="cd04059">
    <property type="entry name" value="Peptidases_S8_Protein_convertases_Kexins_Furin-like"/>
    <property type="match status" value="1"/>
</dbReference>
<dbReference type="AlphaFoldDB" id="A0ABD3WFG1"/>
<dbReference type="InterPro" id="IPR036852">
    <property type="entry name" value="Peptidase_S8/S53_dom_sf"/>
</dbReference>
<evidence type="ECO:0000313" key="8">
    <source>
        <dbReference type="EMBL" id="KAL3872311.1"/>
    </source>
</evidence>
<dbReference type="SUPFAM" id="SSF52743">
    <property type="entry name" value="Subtilisin-like"/>
    <property type="match status" value="1"/>
</dbReference>
<dbReference type="GO" id="GO:0004252">
    <property type="term" value="F:serine-type endopeptidase activity"/>
    <property type="evidence" value="ECO:0007669"/>
    <property type="project" value="UniProtKB-UniRule"/>
</dbReference>
<evidence type="ECO:0000256" key="6">
    <source>
        <dbReference type="PROSITE-ProRule" id="PRU01240"/>
    </source>
</evidence>
<dbReference type="PANTHER" id="PTHR42884:SF14">
    <property type="entry name" value="NEUROENDOCRINE CONVERTASE 1"/>
    <property type="match status" value="1"/>
</dbReference>
<dbReference type="PANTHER" id="PTHR42884">
    <property type="entry name" value="PROPROTEIN CONVERTASE SUBTILISIN/KEXIN-RELATED"/>
    <property type="match status" value="1"/>
</dbReference>
<dbReference type="PROSITE" id="PS00138">
    <property type="entry name" value="SUBTILASE_SER"/>
    <property type="match status" value="1"/>
</dbReference>
<comment type="caution">
    <text evidence="8">The sequence shown here is derived from an EMBL/GenBank/DDBJ whole genome shotgun (WGS) entry which is preliminary data.</text>
</comment>
<dbReference type="PROSITE" id="PS00136">
    <property type="entry name" value="SUBTILASE_ASP"/>
    <property type="match status" value="1"/>
</dbReference>
<reference evidence="8 9" key="1">
    <citation type="submission" date="2024-11" db="EMBL/GenBank/DDBJ databases">
        <title>Chromosome-level genome assembly of the freshwater bivalve Anodonta woodiana.</title>
        <authorList>
            <person name="Chen X."/>
        </authorList>
    </citation>
    <scope>NUCLEOTIDE SEQUENCE [LARGE SCALE GENOMIC DNA]</scope>
    <source>
        <strain evidence="8">MN2024</strain>
        <tissue evidence="8">Gills</tissue>
    </source>
</reference>